<dbReference type="Proteomes" id="UP000627446">
    <property type="component" value="Unassembled WGS sequence"/>
</dbReference>
<accession>A0A923KSY6</accession>
<dbReference type="SUPFAM" id="SSF82171">
    <property type="entry name" value="DPP6 N-terminal domain-like"/>
    <property type="match status" value="1"/>
</dbReference>
<dbReference type="PANTHER" id="PTHR43253">
    <property type="entry name" value="TRICORN PROTEASE HOMOLOG 2-RELATED"/>
    <property type="match status" value="1"/>
</dbReference>
<dbReference type="EMBL" id="JACOFZ010000001">
    <property type="protein sequence ID" value="MBC3880742.1"/>
    <property type="molecule type" value="Genomic_DNA"/>
</dbReference>
<protein>
    <recommendedName>
        <fullName evidence="7">Tricorn protease homolog</fullName>
        <ecNumber evidence="7">3.4.21.-</ecNumber>
    </recommendedName>
</protein>
<dbReference type="InterPro" id="IPR029045">
    <property type="entry name" value="ClpP/crotonase-like_dom_sf"/>
</dbReference>
<dbReference type="GO" id="GO:0006508">
    <property type="term" value="P:proteolysis"/>
    <property type="evidence" value="ECO:0007669"/>
    <property type="project" value="UniProtKB-UniRule"/>
</dbReference>
<keyword evidence="11" id="KW-0732">Signal</keyword>
<dbReference type="Gene3D" id="3.90.226.10">
    <property type="entry name" value="2-enoyl-CoA Hydratase, Chain A, domain 1"/>
    <property type="match status" value="1"/>
</dbReference>
<evidence type="ECO:0000256" key="1">
    <source>
        <dbReference type="ARBA" id="ARBA00004496"/>
    </source>
</evidence>
<dbReference type="Gene3D" id="2.30.42.10">
    <property type="match status" value="1"/>
</dbReference>
<dbReference type="EC" id="3.4.21.-" evidence="7"/>
<feature type="active site" description="Nucleophile" evidence="8">
    <location>
        <position position="999"/>
    </location>
</feature>
<evidence type="ECO:0000256" key="10">
    <source>
        <dbReference type="SAM" id="MobiDB-lite"/>
    </source>
</evidence>
<evidence type="ECO:0000256" key="4">
    <source>
        <dbReference type="ARBA" id="ARBA00022670"/>
    </source>
</evidence>
<feature type="region of interest" description="Disordered" evidence="10">
    <location>
        <begin position="548"/>
        <end position="586"/>
    </location>
</feature>
<dbReference type="SUPFAM" id="SSF50156">
    <property type="entry name" value="PDZ domain-like"/>
    <property type="match status" value="1"/>
</dbReference>
<dbReference type="GO" id="GO:0008236">
    <property type="term" value="F:serine-type peptidase activity"/>
    <property type="evidence" value="ECO:0007669"/>
    <property type="project" value="UniProtKB-UniRule"/>
</dbReference>
<keyword evidence="14" id="KW-1185">Reference proteome</keyword>
<dbReference type="Pfam" id="PF14684">
    <property type="entry name" value="Tricorn_C1"/>
    <property type="match status" value="1"/>
</dbReference>
<sequence length="1111" mass="122731">MKLRSFILTASLASMITSAYAAPAENAYVRFPSVRADSVIFTAEGDLWKVGINGGAAQRLTTHPGAETNAAISPDGKWIAYSATYEGAQEAYVMPVGGGVPKRLSFENSTVTVLGWTAQGEVLVTMQNQTGPVAQAVIAAINPSNLQKQIFPITDANEAAVDESGKTLYFTRLGAHTRGDNVKQYRGGALAQLWKFDLASKGEAVNLFAKDKSNNRRPMLWKNRLYFLSDRDGAYNVYSANLDGGEVKALTRHREWEVRNPQLGDGKIAYQLGANLHVLDIASQNDKIVNVDLISDFDQSRQRYIKNPLEYLTNVQLAAKDERLVFTARGQMSIAGISPQRRIDINLPNAARAREAVFSHDDRYVYAFVDSTGENEIWRFATNGSGKGEQLTKDGSTHRLNIFPSPDGKYLAHTDKRGRLWLLDLATRTNVVIDDAGKQGYGNHGDIVWSADGKTIALARANSSQGREQIGLYDLDSKQLHFVTSDRYESESPVFSADGRWLYFLSNRNFQPGIGAPWGDRNMGTYFDKRTGIFALSLQAGNRFPFKPDDELSKAANDKPAADKAEVKTDNKDVVKTSAEDKKPEAAPAKKAATAIAYEGLAERLYEVPVPAGNYRQLEADDKRLYFLERDPVERSRSNLKTLAIAKTAPQAEVFAANVRAYGLGKDKKRIYVNIGTSGMGDFYITEAGAKAPGDLSKAKIKIDDWSFSANPRDEWKQMFTDAWRMHRDFLYDTKMRGVDWEKMRDKYAPLVDRVTDRAELNDVLGLMVSEVSSLHSQIRPGDVRRASPDGAPAGLGAVLSKVQDGYRIDHIYRSEPDLPSQRGPLDNPDLDIKAGDVITSINGKSVLDARDISDLLLNQADKQVLIQVKRGAAAAKSMLVSPISMQKQANLRYSDWEQGLSKKVDQASNGKIGYLHLRAMGPADVASFARDFYANYNRDGLIIDVRRNNGGNIDSWIIEKLLRKAWAFWSSEGNQPYANMQQTFRGHLVVLIDELTYSDGETFAAGIKSLNLGPLVGKRTAGAGVWLSDRNTLADNGMVRAAENAQFDVKDGRWLVEGVGVAPDIEVDNPPHASFKGEDKQLDAAINYLQKKLKEQPIKPLVPQAIPPLK</sequence>
<dbReference type="SMART" id="SM00245">
    <property type="entry name" value="TSPc"/>
    <property type="match status" value="1"/>
</dbReference>
<evidence type="ECO:0000256" key="11">
    <source>
        <dbReference type="SAM" id="SignalP"/>
    </source>
</evidence>
<proteinExistence type="inferred from homology"/>
<dbReference type="AlphaFoldDB" id="A0A923KSY6"/>
<dbReference type="Pfam" id="PF26550">
    <property type="entry name" value="Tricorn_2nd"/>
    <property type="match status" value="1"/>
</dbReference>
<feature type="signal peptide" evidence="11">
    <location>
        <begin position="1"/>
        <end position="21"/>
    </location>
</feature>
<dbReference type="SUPFAM" id="SSF69304">
    <property type="entry name" value="Tricorn protease N-terminal domain"/>
    <property type="match status" value="1"/>
</dbReference>
<evidence type="ECO:0000256" key="2">
    <source>
        <dbReference type="ARBA" id="ARBA00008524"/>
    </source>
</evidence>
<dbReference type="Gene3D" id="3.30.750.44">
    <property type="match status" value="1"/>
</dbReference>
<feature type="site" description="Transition state stabilizer; via amide nitrogen" evidence="9">
    <location>
        <position position="1000"/>
    </location>
</feature>
<keyword evidence="6 7" id="KW-0720">Serine protease</keyword>
<dbReference type="RefSeq" id="WP_186914777.1">
    <property type="nucleotide sequence ID" value="NZ_JACOFZ010000001.1"/>
</dbReference>
<feature type="chain" id="PRO_5037088616" description="Tricorn protease homolog" evidence="11">
    <location>
        <begin position="22"/>
        <end position="1111"/>
    </location>
</feature>
<dbReference type="InterPro" id="IPR015943">
    <property type="entry name" value="WD40/YVTN_repeat-like_dom_sf"/>
</dbReference>
<dbReference type="GO" id="GO:0005737">
    <property type="term" value="C:cytoplasm"/>
    <property type="evidence" value="ECO:0007669"/>
    <property type="project" value="UniProtKB-SubCell"/>
</dbReference>
<comment type="similarity">
    <text evidence="2 7">Belongs to the peptidase S41B family.</text>
</comment>
<feature type="compositionally biased region" description="Basic and acidic residues" evidence="10">
    <location>
        <begin position="548"/>
        <end position="585"/>
    </location>
</feature>
<evidence type="ECO:0000313" key="13">
    <source>
        <dbReference type="EMBL" id="MBC3880742.1"/>
    </source>
</evidence>
<reference evidence="13" key="1">
    <citation type="submission" date="2020-08" db="EMBL/GenBank/DDBJ databases">
        <title>Novel species isolated from subtropical streams in China.</title>
        <authorList>
            <person name="Lu H."/>
        </authorList>
    </citation>
    <scope>NUCLEOTIDE SEQUENCE</scope>
    <source>
        <strain evidence="13">LX22W</strain>
    </source>
</reference>
<feature type="domain" description="Tail specific protease" evidence="12">
    <location>
        <begin position="862"/>
        <end position="1069"/>
    </location>
</feature>
<dbReference type="Gene3D" id="2.130.10.10">
    <property type="entry name" value="YVTN repeat-like/Quinoprotein amine dehydrogenase"/>
    <property type="match status" value="1"/>
</dbReference>
<dbReference type="InterPro" id="IPR036034">
    <property type="entry name" value="PDZ_sf"/>
</dbReference>
<evidence type="ECO:0000313" key="14">
    <source>
        <dbReference type="Proteomes" id="UP000627446"/>
    </source>
</evidence>
<name>A0A923KSY6_9BURK</name>
<evidence type="ECO:0000259" key="12">
    <source>
        <dbReference type="SMART" id="SM00245"/>
    </source>
</evidence>
<keyword evidence="4 7" id="KW-0645">Protease</keyword>
<dbReference type="InterPro" id="IPR029414">
    <property type="entry name" value="Tricorn_PDZ"/>
</dbReference>
<comment type="subcellular location">
    <subcellularLocation>
        <location evidence="1 7">Cytoplasm</location>
    </subcellularLocation>
</comment>
<dbReference type="Pfam" id="PF14685">
    <property type="entry name" value="PDZ_Tricorn"/>
    <property type="match status" value="1"/>
</dbReference>
<evidence type="ECO:0000256" key="9">
    <source>
        <dbReference type="PIRSR" id="PIRSR036421-3"/>
    </source>
</evidence>
<dbReference type="Pfam" id="PF03572">
    <property type="entry name" value="Peptidase_S41"/>
    <property type="match status" value="1"/>
</dbReference>
<dbReference type="SUPFAM" id="SSF52096">
    <property type="entry name" value="ClpP/crotonase"/>
    <property type="match status" value="1"/>
</dbReference>
<evidence type="ECO:0000256" key="8">
    <source>
        <dbReference type="PIRSR" id="PIRSR036421-1"/>
    </source>
</evidence>
<evidence type="ECO:0000256" key="7">
    <source>
        <dbReference type="PIRNR" id="PIRNR036421"/>
    </source>
</evidence>
<keyword evidence="5 7" id="KW-0378">Hydrolase</keyword>
<evidence type="ECO:0000256" key="6">
    <source>
        <dbReference type="ARBA" id="ARBA00022825"/>
    </source>
</evidence>
<keyword evidence="3 7" id="KW-0963">Cytoplasm</keyword>
<dbReference type="InterPro" id="IPR012393">
    <property type="entry name" value="Tricorn_protease"/>
</dbReference>
<feature type="active site" description="Charge relay system" evidence="8">
    <location>
        <position position="776"/>
    </location>
</feature>
<comment type="function">
    <text evidence="7">Degrades oligopeptides.</text>
</comment>
<feature type="active site" description="Charge relay system" evidence="8">
    <location>
        <position position="1058"/>
    </location>
</feature>
<dbReference type="PANTHER" id="PTHR43253:SF1">
    <property type="entry name" value="TRICORN PROTEASE HOMOLOG 2-RELATED"/>
    <property type="match status" value="1"/>
</dbReference>
<dbReference type="Gene3D" id="2.120.10.60">
    <property type="entry name" value="Tricorn protease N-terminal domain"/>
    <property type="match status" value="1"/>
</dbReference>
<dbReference type="PIRSF" id="PIRSF036421">
    <property type="entry name" value="Tricorn_protease"/>
    <property type="match status" value="1"/>
</dbReference>
<comment type="caution">
    <text evidence="13">The sequence shown here is derived from an EMBL/GenBank/DDBJ whole genome shotgun (WGS) entry which is preliminary data.</text>
</comment>
<dbReference type="InterPro" id="IPR028204">
    <property type="entry name" value="Tricorn_C1"/>
</dbReference>
<evidence type="ECO:0000256" key="5">
    <source>
        <dbReference type="ARBA" id="ARBA00022801"/>
    </source>
</evidence>
<evidence type="ECO:0000256" key="3">
    <source>
        <dbReference type="ARBA" id="ARBA00022490"/>
    </source>
</evidence>
<gene>
    <name evidence="13" type="ORF">H8K36_05100</name>
</gene>
<dbReference type="CDD" id="cd07562">
    <property type="entry name" value="Peptidase_S41_TRI"/>
    <property type="match status" value="1"/>
</dbReference>
<dbReference type="InterPro" id="IPR005151">
    <property type="entry name" value="Tail-specific_protease"/>
</dbReference>
<dbReference type="Pfam" id="PF26549">
    <property type="entry name" value="Tricorn_N"/>
    <property type="match status" value="1"/>
</dbReference>
<organism evidence="13 14">
    <name type="scientific">Undibacterium nitidum</name>
    <dbReference type="NCBI Taxonomy" id="2762298"/>
    <lineage>
        <taxon>Bacteria</taxon>
        <taxon>Pseudomonadati</taxon>
        <taxon>Pseudomonadota</taxon>
        <taxon>Betaproteobacteria</taxon>
        <taxon>Burkholderiales</taxon>
        <taxon>Oxalobacteraceae</taxon>
        <taxon>Undibacterium</taxon>
    </lineage>
</organism>